<protein>
    <submittedName>
        <fullName evidence="5">Arginase family protein</fullName>
    </submittedName>
</protein>
<dbReference type="PANTHER" id="PTHR43782">
    <property type="entry name" value="ARGINASE"/>
    <property type="match status" value="1"/>
</dbReference>
<gene>
    <name evidence="5" type="ORF">MTO99_11365</name>
</gene>
<dbReference type="Gene3D" id="3.40.800.10">
    <property type="entry name" value="Ureohydrolase domain"/>
    <property type="match status" value="1"/>
</dbReference>
<dbReference type="CDD" id="cd09999">
    <property type="entry name" value="Arginase-like_1"/>
    <property type="match status" value="1"/>
</dbReference>
<evidence type="ECO:0000313" key="6">
    <source>
        <dbReference type="Proteomes" id="UP000832097"/>
    </source>
</evidence>
<dbReference type="InterPro" id="IPR023696">
    <property type="entry name" value="Ureohydrolase_dom_sf"/>
</dbReference>
<dbReference type="InterPro" id="IPR006035">
    <property type="entry name" value="Ureohydrolase"/>
</dbReference>
<keyword evidence="6" id="KW-1185">Reference proteome</keyword>
<organism evidence="5 6">
    <name type="scientific">Agromyces larvae</name>
    <dbReference type="NCBI Taxonomy" id="2929802"/>
    <lineage>
        <taxon>Bacteria</taxon>
        <taxon>Bacillati</taxon>
        <taxon>Actinomycetota</taxon>
        <taxon>Actinomycetes</taxon>
        <taxon>Micrococcales</taxon>
        <taxon>Microbacteriaceae</taxon>
        <taxon>Agromyces</taxon>
    </lineage>
</organism>
<dbReference type="Pfam" id="PF00491">
    <property type="entry name" value="Arginase"/>
    <property type="match status" value="1"/>
</dbReference>
<evidence type="ECO:0000256" key="2">
    <source>
        <dbReference type="ARBA" id="ARBA00022801"/>
    </source>
</evidence>
<reference evidence="5 6" key="1">
    <citation type="submission" date="2022-03" db="EMBL/GenBank/DDBJ databases">
        <title>Mucilaginibacter sp. isolated from the gut of Protaetia brevitarsis seulensis larvae.</title>
        <authorList>
            <person name="Won M."/>
            <person name="Kim S.-J."/>
            <person name="Kwon S.-W."/>
        </authorList>
    </citation>
    <scope>NUCLEOTIDE SEQUENCE [LARGE SCALE GENOMIC DNA]</scope>
    <source>
        <strain evidence="5 6">CFWR-12</strain>
    </source>
</reference>
<keyword evidence="3" id="KW-0464">Manganese</keyword>
<keyword evidence="2" id="KW-0378">Hydrolase</keyword>
<dbReference type="PANTHER" id="PTHR43782:SF3">
    <property type="entry name" value="ARGINASE"/>
    <property type="match status" value="1"/>
</dbReference>
<dbReference type="Proteomes" id="UP000832097">
    <property type="component" value="Chromosome"/>
</dbReference>
<dbReference type="PROSITE" id="PS51409">
    <property type="entry name" value="ARGINASE_2"/>
    <property type="match status" value="1"/>
</dbReference>
<sequence>MPVDVIAAPTNLGLRPPEPGSVPGTAKAPEALRAAGLVSALASAAGDGDVVEAGIVLPGRYRADPAPGEVLRNQAALVDYTTRLAAEVDASLGRGRSPLVVGGDCSLALGPLLALRRRGRYGLVYLDGHGDFRHPGNSDGADTLGGETLAAAVGLHLDAIADLEGRRPFVRPGDVVQVGCRDDDDDIDELRAVLGGVVPAAEILADGAAAVAGRVLDVVAAEGLDGFWVHVDVDVLDPRWMPAVDSPDPVGIDPSTLAGLLALLAPHAVGADLAIYDPDLDPTGEHALTIVAVARDGLGRLGRSG</sequence>
<name>A0ABY4C1Y6_9MICO</name>
<keyword evidence="1" id="KW-0479">Metal-binding</keyword>
<evidence type="ECO:0000313" key="5">
    <source>
        <dbReference type="EMBL" id="UOE42790.1"/>
    </source>
</evidence>
<dbReference type="EMBL" id="CP094528">
    <property type="protein sequence ID" value="UOE42790.1"/>
    <property type="molecule type" value="Genomic_DNA"/>
</dbReference>
<proteinExistence type="inferred from homology"/>
<dbReference type="RefSeq" id="WP_243553722.1">
    <property type="nucleotide sequence ID" value="NZ_CP094528.1"/>
</dbReference>
<evidence type="ECO:0000256" key="1">
    <source>
        <dbReference type="ARBA" id="ARBA00022723"/>
    </source>
</evidence>
<evidence type="ECO:0000256" key="4">
    <source>
        <dbReference type="PROSITE-ProRule" id="PRU00742"/>
    </source>
</evidence>
<accession>A0ABY4C1Y6</accession>
<comment type="similarity">
    <text evidence="4">Belongs to the arginase family.</text>
</comment>
<dbReference type="SUPFAM" id="SSF52768">
    <property type="entry name" value="Arginase/deacetylase"/>
    <property type="match status" value="1"/>
</dbReference>
<evidence type="ECO:0000256" key="3">
    <source>
        <dbReference type="ARBA" id="ARBA00023211"/>
    </source>
</evidence>